<dbReference type="Proteomes" id="UP000503483">
    <property type="component" value="Chromosome"/>
</dbReference>
<keyword evidence="2" id="KW-1185">Reference proteome</keyword>
<organism evidence="1 2">
    <name type="scientific">Arcobacter acticola</name>
    <dbReference type="NCBI Taxonomy" id="1849015"/>
    <lineage>
        <taxon>Bacteria</taxon>
        <taxon>Pseudomonadati</taxon>
        <taxon>Campylobacterota</taxon>
        <taxon>Epsilonproteobacteria</taxon>
        <taxon>Campylobacterales</taxon>
        <taxon>Arcobacteraceae</taxon>
        <taxon>Arcobacter</taxon>
    </lineage>
</organism>
<evidence type="ECO:0000313" key="1">
    <source>
        <dbReference type="EMBL" id="QKE29920.1"/>
    </source>
</evidence>
<reference evidence="1 2" key="1">
    <citation type="submission" date="2019-08" db="EMBL/GenBank/DDBJ databases">
        <title>Complete genome sequence of Arcobacter acticola.</title>
        <authorList>
            <person name="Miller W."/>
        </authorList>
    </citation>
    <scope>NUCLEOTIDE SEQUENCE [LARGE SCALE GENOMIC DNA]</scope>
    <source>
        <strain evidence="1 2">KCTC 52212</strain>
    </source>
</reference>
<name>A0A6M8EGW3_9BACT</name>
<proteinExistence type="predicted"/>
<evidence type="ECO:0000313" key="2">
    <source>
        <dbReference type="Proteomes" id="UP000503483"/>
    </source>
</evidence>
<dbReference type="RefSeq" id="WP_172128098.1">
    <property type="nucleotide sequence ID" value="NZ_CP042652.1"/>
</dbReference>
<gene>
    <name evidence="1" type="ORF">AACT_2857</name>
</gene>
<dbReference type="KEGG" id="paco:AACT_2857"/>
<dbReference type="EMBL" id="CP042652">
    <property type="protein sequence ID" value="QKE29920.1"/>
    <property type="molecule type" value="Genomic_DNA"/>
</dbReference>
<sequence length="268" mass="30816">MNRKELISKSDFIISLGSMLADNREEVTNSIIESIAKTNAKFTYIHPIDNINMKLYYTQFIKYEVGSEEGICALLLDTFVKECDDKTRKFIDDLDLGYISAESSAGEEEFEEAYENYLEANNKLLIIGDDLLEHKRIENIIKLLALIKKYTNFELIVLNEDLEKKINSCTNFDLEEIEELKSFNGTLVYKLIDENQNDELIASKTFANIAKVANGDEIYINSKDEKIKRTLKVDETLNGTIAILKVKNIDDVFNGYRYKQVKIEKVEA</sequence>
<dbReference type="AlphaFoldDB" id="A0A6M8EGW3"/>
<accession>A0A6M8EGW3</accession>
<protein>
    <submittedName>
        <fullName evidence="1">NADH:quinone oxidoreductase I, chain G-like protein</fullName>
    </submittedName>
</protein>